<organism evidence="2 3">
    <name type="scientific">Rhizocola hellebori</name>
    <dbReference type="NCBI Taxonomy" id="1392758"/>
    <lineage>
        <taxon>Bacteria</taxon>
        <taxon>Bacillati</taxon>
        <taxon>Actinomycetota</taxon>
        <taxon>Actinomycetes</taxon>
        <taxon>Micromonosporales</taxon>
        <taxon>Micromonosporaceae</taxon>
        <taxon>Rhizocola</taxon>
    </lineage>
</organism>
<sequence length="127" mass="13533">MTDLVRADLPVGRKGASGLRRACSMRDASGSGVDPQVVRASRPNTGDCVVSYGDLLAWDRGMSWSGSLDDLKAIREYLIHHPASSDHFGCRLGGTALAKHEMLVADQGDHDSSKLGKSQETPKPGQS</sequence>
<proteinExistence type="predicted"/>
<name>A0A8J3Q9B8_9ACTN</name>
<feature type="compositionally biased region" description="Basic and acidic residues" evidence="1">
    <location>
        <begin position="105"/>
        <end position="114"/>
    </location>
</feature>
<protein>
    <submittedName>
        <fullName evidence="2">Uncharacterized protein</fullName>
    </submittedName>
</protein>
<evidence type="ECO:0000313" key="3">
    <source>
        <dbReference type="Proteomes" id="UP000612899"/>
    </source>
</evidence>
<feature type="compositionally biased region" description="Polar residues" evidence="1">
    <location>
        <begin position="115"/>
        <end position="127"/>
    </location>
</feature>
<comment type="caution">
    <text evidence="2">The sequence shown here is derived from an EMBL/GenBank/DDBJ whole genome shotgun (WGS) entry which is preliminary data.</text>
</comment>
<dbReference type="RefSeq" id="WP_203909561.1">
    <property type="nucleotide sequence ID" value="NZ_BONY01000021.1"/>
</dbReference>
<gene>
    <name evidence="2" type="ORF">Rhe02_37840</name>
</gene>
<accession>A0A8J3Q9B8</accession>
<dbReference type="EMBL" id="BONY01000021">
    <property type="protein sequence ID" value="GIH05717.1"/>
    <property type="molecule type" value="Genomic_DNA"/>
</dbReference>
<dbReference type="Proteomes" id="UP000612899">
    <property type="component" value="Unassembled WGS sequence"/>
</dbReference>
<feature type="region of interest" description="Disordered" evidence="1">
    <location>
        <begin position="105"/>
        <end position="127"/>
    </location>
</feature>
<keyword evidence="3" id="KW-1185">Reference proteome</keyword>
<evidence type="ECO:0000313" key="2">
    <source>
        <dbReference type="EMBL" id="GIH05717.1"/>
    </source>
</evidence>
<dbReference type="AlphaFoldDB" id="A0A8J3Q9B8"/>
<evidence type="ECO:0000256" key="1">
    <source>
        <dbReference type="SAM" id="MobiDB-lite"/>
    </source>
</evidence>
<reference evidence="2" key="1">
    <citation type="submission" date="2021-01" db="EMBL/GenBank/DDBJ databases">
        <title>Whole genome shotgun sequence of Rhizocola hellebori NBRC 109834.</title>
        <authorList>
            <person name="Komaki H."/>
            <person name="Tamura T."/>
        </authorList>
    </citation>
    <scope>NUCLEOTIDE SEQUENCE</scope>
    <source>
        <strain evidence="2">NBRC 109834</strain>
    </source>
</reference>